<keyword evidence="7" id="KW-0479">Metal-binding</keyword>
<dbReference type="PANTHER" id="PTHR35864">
    <property type="entry name" value="ZINC METALLOPROTEASE MJ0611-RELATED"/>
    <property type="match status" value="1"/>
</dbReference>
<evidence type="ECO:0000256" key="7">
    <source>
        <dbReference type="ARBA" id="ARBA00022723"/>
    </source>
</evidence>
<evidence type="ECO:0000256" key="3">
    <source>
        <dbReference type="ARBA" id="ARBA00007931"/>
    </source>
</evidence>
<dbReference type="InterPro" id="IPR008915">
    <property type="entry name" value="Peptidase_M50"/>
</dbReference>
<feature type="transmembrane region" description="Helical" evidence="13">
    <location>
        <begin position="91"/>
        <end position="111"/>
    </location>
</feature>
<comment type="caution">
    <text evidence="15">The sequence shown here is derived from an EMBL/GenBank/DDBJ whole genome shotgun (WGS) entry which is preliminary data.</text>
</comment>
<evidence type="ECO:0000256" key="11">
    <source>
        <dbReference type="ARBA" id="ARBA00023049"/>
    </source>
</evidence>
<keyword evidence="11" id="KW-0482">Metalloprotease</keyword>
<name>A0A9E2KZB8_9FUSO</name>
<evidence type="ECO:0000313" key="16">
    <source>
        <dbReference type="Proteomes" id="UP000724657"/>
    </source>
</evidence>
<comment type="subcellular location">
    <subcellularLocation>
        <location evidence="2">Cell membrane</location>
        <topology evidence="2">Multi-pass membrane protein</topology>
    </subcellularLocation>
</comment>
<dbReference type="Pfam" id="PF02163">
    <property type="entry name" value="Peptidase_M50"/>
    <property type="match status" value="1"/>
</dbReference>
<feature type="domain" description="Peptidase M50" evidence="14">
    <location>
        <begin position="160"/>
        <end position="196"/>
    </location>
</feature>
<keyword evidence="4" id="KW-1003">Cell membrane</keyword>
<evidence type="ECO:0000256" key="12">
    <source>
        <dbReference type="ARBA" id="ARBA00023136"/>
    </source>
</evidence>
<comment type="similarity">
    <text evidence="3">Belongs to the peptidase M50B family.</text>
</comment>
<dbReference type="GO" id="GO:0005886">
    <property type="term" value="C:plasma membrane"/>
    <property type="evidence" value="ECO:0007669"/>
    <property type="project" value="UniProtKB-SubCell"/>
</dbReference>
<dbReference type="CDD" id="cd06158">
    <property type="entry name" value="S2P-M50_like_1"/>
    <property type="match status" value="1"/>
</dbReference>
<reference evidence="15" key="2">
    <citation type="submission" date="2021-04" db="EMBL/GenBank/DDBJ databases">
        <authorList>
            <person name="Gilroy R."/>
        </authorList>
    </citation>
    <scope>NUCLEOTIDE SEQUENCE</scope>
    <source>
        <strain evidence="15">A6-441</strain>
    </source>
</reference>
<evidence type="ECO:0000256" key="1">
    <source>
        <dbReference type="ARBA" id="ARBA00001947"/>
    </source>
</evidence>
<evidence type="ECO:0000259" key="14">
    <source>
        <dbReference type="Pfam" id="PF02163"/>
    </source>
</evidence>
<dbReference type="PANTHER" id="PTHR35864:SF1">
    <property type="entry name" value="ZINC METALLOPROTEASE YWHC-RELATED"/>
    <property type="match status" value="1"/>
</dbReference>
<keyword evidence="12 13" id="KW-0472">Membrane</keyword>
<sequence length="244" mass="27556">MKRFINELKYLNRGMPTFTKIILGVIVVYIFISFGENILFNPSIFINIAILIFSLLVHEISHGLMAYICGDSTAKNYGRLSLNPLHHLDPLGTIFPILLILSGSSFVFGWAKPVPINYYRLKYGRVGEFLVAIAGVLSNIILAIIGMILFKHFYEVLAPLHILKPILYMISLNILLAVFNIIPIPPLDGSRVLASIGSYDLRDSIFHMDRYGIFIIMILSWTGILYKFIAPAYMAILSFLDKLI</sequence>
<evidence type="ECO:0000256" key="8">
    <source>
        <dbReference type="ARBA" id="ARBA00022801"/>
    </source>
</evidence>
<evidence type="ECO:0000256" key="5">
    <source>
        <dbReference type="ARBA" id="ARBA00022670"/>
    </source>
</evidence>
<evidence type="ECO:0000256" key="13">
    <source>
        <dbReference type="SAM" id="Phobius"/>
    </source>
</evidence>
<dbReference type="GO" id="GO:0046872">
    <property type="term" value="F:metal ion binding"/>
    <property type="evidence" value="ECO:0007669"/>
    <property type="project" value="UniProtKB-KW"/>
</dbReference>
<reference evidence="15" key="1">
    <citation type="journal article" date="2021" name="PeerJ">
        <title>Extensive microbial diversity within the chicken gut microbiome revealed by metagenomics and culture.</title>
        <authorList>
            <person name="Gilroy R."/>
            <person name="Ravi A."/>
            <person name="Getino M."/>
            <person name="Pursley I."/>
            <person name="Horton D.L."/>
            <person name="Alikhan N.F."/>
            <person name="Baker D."/>
            <person name="Gharbi K."/>
            <person name="Hall N."/>
            <person name="Watson M."/>
            <person name="Adriaenssens E.M."/>
            <person name="Foster-Nyarko E."/>
            <person name="Jarju S."/>
            <person name="Secka A."/>
            <person name="Antonio M."/>
            <person name="Oren A."/>
            <person name="Chaudhuri R.R."/>
            <person name="La Ragione R."/>
            <person name="Hildebrand F."/>
            <person name="Pallen M.J."/>
        </authorList>
    </citation>
    <scope>NUCLEOTIDE SEQUENCE</scope>
    <source>
        <strain evidence="15">A6-441</strain>
    </source>
</reference>
<feature type="transmembrane region" description="Helical" evidence="13">
    <location>
        <begin position="131"/>
        <end position="154"/>
    </location>
</feature>
<keyword evidence="6 13" id="KW-0812">Transmembrane</keyword>
<protein>
    <submittedName>
        <fullName evidence="15">Site-2 protease family protein</fullName>
    </submittedName>
</protein>
<dbReference type="InterPro" id="IPR044537">
    <property type="entry name" value="Rip2-like"/>
</dbReference>
<evidence type="ECO:0000256" key="10">
    <source>
        <dbReference type="ARBA" id="ARBA00022989"/>
    </source>
</evidence>
<evidence type="ECO:0000256" key="4">
    <source>
        <dbReference type="ARBA" id="ARBA00022475"/>
    </source>
</evidence>
<dbReference type="EMBL" id="JAHLFN010000038">
    <property type="protein sequence ID" value="MBU3842225.1"/>
    <property type="molecule type" value="Genomic_DNA"/>
</dbReference>
<feature type="transmembrane region" description="Helical" evidence="13">
    <location>
        <begin position="46"/>
        <end position="70"/>
    </location>
</feature>
<dbReference type="GO" id="GO:0006508">
    <property type="term" value="P:proteolysis"/>
    <property type="evidence" value="ECO:0007669"/>
    <property type="project" value="UniProtKB-KW"/>
</dbReference>
<feature type="transmembrane region" description="Helical" evidence="13">
    <location>
        <begin position="21"/>
        <end position="40"/>
    </location>
</feature>
<proteinExistence type="inferred from homology"/>
<evidence type="ECO:0000313" key="15">
    <source>
        <dbReference type="EMBL" id="MBU3842225.1"/>
    </source>
</evidence>
<evidence type="ECO:0000256" key="9">
    <source>
        <dbReference type="ARBA" id="ARBA00022833"/>
    </source>
</evidence>
<keyword evidence="5 15" id="KW-0645">Protease</keyword>
<keyword evidence="9" id="KW-0862">Zinc</keyword>
<accession>A0A9E2KZB8</accession>
<gene>
    <name evidence="15" type="ORF">IAA47_04475</name>
</gene>
<dbReference type="GO" id="GO:0008237">
    <property type="term" value="F:metallopeptidase activity"/>
    <property type="evidence" value="ECO:0007669"/>
    <property type="project" value="UniProtKB-KW"/>
</dbReference>
<feature type="transmembrane region" description="Helical" evidence="13">
    <location>
        <begin position="166"/>
        <end position="184"/>
    </location>
</feature>
<feature type="transmembrane region" description="Helical" evidence="13">
    <location>
        <begin position="211"/>
        <end position="240"/>
    </location>
</feature>
<evidence type="ECO:0000256" key="2">
    <source>
        <dbReference type="ARBA" id="ARBA00004651"/>
    </source>
</evidence>
<keyword evidence="10 13" id="KW-1133">Transmembrane helix</keyword>
<keyword evidence="8" id="KW-0378">Hydrolase</keyword>
<dbReference type="InterPro" id="IPR052348">
    <property type="entry name" value="Metallopeptidase_M50B"/>
</dbReference>
<dbReference type="AlphaFoldDB" id="A0A9E2KZB8"/>
<evidence type="ECO:0000256" key="6">
    <source>
        <dbReference type="ARBA" id="ARBA00022692"/>
    </source>
</evidence>
<organism evidence="15 16">
    <name type="scientific">Candidatus Fusobacterium pullicola</name>
    <dbReference type="NCBI Taxonomy" id="2838601"/>
    <lineage>
        <taxon>Bacteria</taxon>
        <taxon>Fusobacteriati</taxon>
        <taxon>Fusobacteriota</taxon>
        <taxon>Fusobacteriia</taxon>
        <taxon>Fusobacteriales</taxon>
        <taxon>Fusobacteriaceae</taxon>
        <taxon>Fusobacterium</taxon>
    </lineage>
</organism>
<comment type="cofactor">
    <cofactor evidence="1">
        <name>Zn(2+)</name>
        <dbReference type="ChEBI" id="CHEBI:29105"/>
    </cofactor>
</comment>
<dbReference type="Proteomes" id="UP000724657">
    <property type="component" value="Unassembled WGS sequence"/>
</dbReference>